<dbReference type="Gene3D" id="3.30.1370.120">
    <property type="match status" value="2"/>
</dbReference>
<comment type="caution">
    <text evidence="9">The sequence shown here is derived from an EMBL/GenBank/DDBJ whole genome shotgun (WGS) entry which is preliminary data.</text>
</comment>
<evidence type="ECO:0000259" key="8">
    <source>
        <dbReference type="Pfam" id="PF03958"/>
    </source>
</evidence>
<dbReference type="GO" id="GO:0009279">
    <property type="term" value="C:cell outer membrane"/>
    <property type="evidence" value="ECO:0007669"/>
    <property type="project" value="UniProtKB-SubCell"/>
</dbReference>
<dbReference type="Pfam" id="PF03958">
    <property type="entry name" value="Secretin_N"/>
    <property type="match status" value="1"/>
</dbReference>
<dbReference type="AlphaFoldDB" id="A0A832GQI4"/>
<evidence type="ECO:0000259" key="7">
    <source>
        <dbReference type="Pfam" id="PF00263"/>
    </source>
</evidence>
<comment type="similarity">
    <text evidence="4">Belongs to the bacterial secretin family.</text>
</comment>
<dbReference type="InterPro" id="IPR038591">
    <property type="entry name" value="NolW-like_sf"/>
</dbReference>
<dbReference type="Pfam" id="PF00263">
    <property type="entry name" value="Secretin"/>
    <property type="match status" value="1"/>
</dbReference>
<evidence type="ECO:0000313" key="9">
    <source>
        <dbReference type="EMBL" id="HGV55280.1"/>
    </source>
</evidence>
<evidence type="ECO:0000256" key="3">
    <source>
        <dbReference type="ARBA" id="ARBA00023136"/>
    </source>
</evidence>
<dbReference type="InterPro" id="IPR050810">
    <property type="entry name" value="Bact_Secretion_Sys_Channel"/>
</dbReference>
<evidence type="ECO:0000256" key="4">
    <source>
        <dbReference type="RuleBase" id="RU004003"/>
    </source>
</evidence>
<dbReference type="InterPro" id="IPR004846">
    <property type="entry name" value="T2SS/T3SS_dom"/>
</dbReference>
<evidence type="ECO:0000256" key="2">
    <source>
        <dbReference type="ARBA" id="ARBA00022729"/>
    </source>
</evidence>
<evidence type="ECO:0000256" key="5">
    <source>
        <dbReference type="RuleBase" id="RU004004"/>
    </source>
</evidence>
<dbReference type="PRINTS" id="PR00811">
    <property type="entry name" value="BCTERIALGSPD"/>
</dbReference>
<accession>A0A832GQI4</accession>
<keyword evidence="5" id="KW-0813">Transport</keyword>
<reference evidence="9" key="1">
    <citation type="journal article" date="2020" name="mSystems">
        <title>Genome- and Community-Level Interaction Insights into Carbon Utilization and Element Cycling Functions of Hydrothermarchaeota in Hydrothermal Sediment.</title>
        <authorList>
            <person name="Zhou Z."/>
            <person name="Liu Y."/>
            <person name="Xu W."/>
            <person name="Pan J."/>
            <person name="Luo Z.H."/>
            <person name="Li M."/>
        </authorList>
    </citation>
    <scope>NUCLEOTIDE SEQUENCE [LARGE SCALE GENOMIC DNA]</scope>
    <source>
        <strain evidence="9">SpSt-605</strain>
    </source>
</reference>
<organism evidence="9">
    <name type="scientific">Caldimicrobium thiodismutans</name>
    <dbReference type="NCBI Taxonomy" id="1653476"/>
    <lineage>
        <taxon>Bacteria</taxon>
        <taxon>Pseudomonadati</taxon>
        <taxon>Thermodesulfobacteriota</taxon>
        <taxon>Thermodesulfobacteria</taxon>
        <taxon>Thermodesulfobacteriales</taxon>
        <taxon>Thermodesulfobacteriaceae</taxon>
        <taxon>Caldimicrobium</taxon>
    </lineage>
</organism>
<feature type="domain" description="Type II/III secretion system secretin-like" evidence="7">
    <location>
        <begin position="544"/>
        <end position="710"/>
    </location>
</feature>
<evidence type="ECO:0008006" key="10">
    <source>
        <dbReference type="Google" id="ProtNLM"/>
    </source>
</evidence>
<dbReference type="PANTHER" id="PTHR30332:SF24">
    <property type="entry name" value="SECRETIN GSPD-RELATED"/>
    <property type="match status" value="1"/>
</dbReference>
<protein>
    <recommendedName>
        <fullName evidence="10">Type II secretion system protein GspD</fullName>
    </recommendedName>
</protein>
<keyword evidence="3" id="KW-0472">Membrane</keyword>
<dbReference type="PROSITE" id="PS51257">
    <property type="entry name" value="PROKAR_LIPOPROTEIN"/>
    <property type="match status" value="1"/>
</dbReference>
<proteinExistence type="inferred from homology"/>
<feature type="region of interest" description="Disordered" evidence="6">
    <location>
        <begin position="400"/>
        <end position="422"/>
    </location>
</feature>
<evidence type="ECO:0000256" key="1">
    <source>
        <dbReference type="ARBA" id="ARBA00004370"/>
    </source>
</evidence>
<dbReference type="InterPro" id="IPR004845">
    <property type="entry name" value="T2SS_GspD_CS"/>
</dbReference>
<dbReference type="PANTHER" id="PTHR30332">
    <property type="entry name" value="PROBABLE GENERAL SECRETION PATHWAY PROTEIN D"/>
    <property type="match status" value="1"/>
</dbReference>
<feature type="domain" description="NolW-like" evidence="8">
    <location>
        <begin position="370"/>
        <end position="478"/>
    </location>
</feature>
<sequence>METKKALWFIVFLLYFILYGCSSGIQLEEPLKFRERIPKEEQFTLRAFEENSTLKGNFSTVNQTSLSKSSSELELKPILLPNYKDKLLSKEAPPTEIKEERMPINYSALVGVREPVKLNVEGMPLNEFIVYSLGELLKVPFLVDDNVMKNTTPVNLRLPRPLTPEEILEAVISYLERLNFEVYQKGRVLYIGAPKPKPAPPPRMPDYFLGELFEESSKVVTLFYVPKYLSHHELEFVLKEYQFLKPFSVNVRVYPPAKALMLAGPANQIKRVLEILEFIDVPFFKGKKIYSYKPTFIRVEDLKNELTSILNIFGYPVVNNLKDPGILLIPLRSQNMLLMAFPDEESQKFTLDWIAKLDTAQTVGEQKRTYTYKPKYAKAVELAESLSKAYAIYTAVQSPFSPTQTPSPQPLASIPQTTTPQQPQRMQASQPARGFFATSDKLNIYADERRNLLIITTTAPLYEEILRLLRELDQPPKQILIEATILELTLQDELKLGLEWYIKNRLTGGNYTLQQILGIPSTLGLTYSMITDTLTFSMLIRAFASRGLTNILSTPRLLVLDNHGATIQVGQDVPVITGEVTSTQAVIGQQTGVVRSIQYRNTGIILNVKPTTYTENLLQLEITQEVSSMGASPPGLDSPTISVRKITTNVIAQDGQTILLGGLISNQKGKGESKVPLLGDLPLIGNLFKSTSNEERKTELIVLLRPYILKSMDEAVALTEEIKERLKWLKN</sequence>
<dbReference type="InterPro" id="IPR005644">
    <property type="entry name" value="NolW-like"/>
</dbReference>
<dbReference type="EMBL" id="DSZU01000073">
    <property type="protein sequence ID" value="HGV55280.1"/>
    <property type="molecule type" value="Genomic_DNA"/>
</dbReference>
<dbReference type="GO" id="GO:0015627">
    <property type="term" value="C:type II protein secretion system complex"/>
    <property type="evidence" value="ECO:0007669"/>
    <property type="project" value="TreeGrafter"/>
</dbReference>
<keyword evidence="2" id="KW-0732">Signal</keyword>
<dbReference type="GO" id="GO:0009306">
    <property type="term" value="P:protein secretion"/>
    <property type="evidence" value="ECO:0007669"/>
    <property type="project" value="InterPro"/>
</dbReference>
<gene>
    <name evidence="9" type="ORF">ENT73_04240</name>
</gene>
<evidence type="ECO:0000256" key="6">
    <source>
        <dbReference type="SAM" id="MobiDB-lite"/>
    </source>
</evidence>
<dbReference type="PROSITE" id="PS00875">
    <property type="entry name" value="T2SP_D"/>
    <property type="match status" value="1"/>
</dbReference>
<dbReference type="InterPro" id="IPR001775">
    <property type="entry name" value="GspD/PilQ"/>
</dbReference>
<name>A0A832GQI4_9BACT</name>
<comment type="subcellular location">
    <subcellularLocation>
        <location evidence="5">Cell outer membrane</location>
    </subcellularLocation>
    <subcellularLocation>
        <location evidence="1">Membrane</location>
    </subcellularLocation>
</comment>